<organism evidence="7 8">
    <name type="scientific">Mycolicibacterium smegmatis (strain MKD8)</name>
    <name type="common">Mycobacterium smegmatis</name>
    <dbReference type="NCBI Taxonomy" id="1214915"/>
    <lineage>
        <taxon>Bacteria</taxon>
        <taxon>Bacillati</taxon>
        <taxon>Actinomycetota</taxon>
        <taxon>Actinomycetes</taxon>
        <taxon>Mycobacteriales</taxon>
        <taxon>Mycobacteriaceae</taxon>
        <taxon>Mycolicibacterium</taxon>
    </lineage>
</organism>
<feature type="domain" description="Aconitase A/isopropylmalate dehydratase small subunit swivel" evidence="6">
    <location>
        <begin position="56"/>
        <end position="113"/>
    </location>
</feature>
<dbReference type="InterPro" id="IPR000573">
    <property type="entry name" value="AconitaseA/IPMdHydase_ssu_swvl"/>
</dbReference>
<dbReference type="InterPro" id="IPR015928">
    <property type="entry name" value="Aconitase/3IPM_dehydase_swvl"/>
</dbReference>
<dbReference type="NCBIfam" id="TIGR02087">
    <property type="entry name" value="LEUD_arch"/>
    <property type="match status" value="1"/>
</dbReference>
<proteinExistence type="inferred from homology"/>
<dbReference type="EMBL" id="CP027541">
    <property type="protein sequence ID" value="AWT51202.1"/>
    <property type="molecule type" value="Genomic_DNA"/>
</dbReference>
<dbReference type="InterPro" id="IPR050075">
    <property type="entry name" value="LeuD"/>
</dbReference>
<protein>
    <recommendedName>
        <fullName evidence="2">3-isopropylmalate dehydratase small subunit</fullName>
    </recommendedName>
    <alternativeName>
        <fullName evidence="4">Alpha-IPM isomerase</fullName>
    </alternativeName>
    <alternativeName>
        <fullName evidence="5">Isopropylmalate isomerase</fullName>
    </alternativeName>
</protein>
<dbReference type="PANTHER" id="PTHR43345:SF2">
    <property type="entry name" value="3-ISOPROPYLMALATE DEHYDRATASE SMALL SUBUNIT 1"/>
    <property type="match status" value="1"/>
</dbReference>
<name>A0A2U9PHJ1_MYCSE</name>
<comment type="similarity">
    <text evidence="1">Belongs to the LeuD family. LeuD type 2 subfamily.</text>
</comment>
<evidence type="ECO:0000313" key="8">
    <source>
        <dbReference type="Proteomes" id="UP000011200"/>
    </source>
</evidence>
<dbReference type="GO" id="GO:0016836">
    <property type="term" value="F:hydro-lyase activity"/>
    <property type="evidence" value="ECO:0007669"/>
    <property type="project" value="InterPro"/>
</dbReference>
<sequence length="176" mass="18830">MSAPTAADPLWVRGRAWVFGDGVNTDDMYPGFAMKLPLHEATRHMFDASRPGWSAQVKPGDIVVAGRNFGLGSSRPVAELFVTLGVSCLIAEQFNSLFLRNALNYGLPAITLPDARRLISEGHEVDVDVAGGTGRNLTTGASLEFQVMPDFILDVVRSGGLTQQLVAAGYLDPEAV</sequence>
<evidence type="ECO:0000256" key="5">
    <source>
        <dbReference type="ARBA" id="ARBA00033368"/>
    </source>
</evidence>
<dbReference type="PANTHER" id="PTHR43345">
    <property type="entry name" value="3-ISOPROPYLMALATE DEHYDRATASE SMALL SUBUNIT 2-RELATED-RELATED"/>
    <property type="match status" value="1"/>
</dbReference>
<gene>
    <name evidence="7" type="ORF">D806_002080</name>
</gene>
<dbReference type="SUPFAM" id="SSF52016">
    <property type="entry name" value="LeuD/IlvD-like"/>
    <property type="match status" value="1"/>
</dbReference>
<evidence type="ECO:0000256" key="3">
    <source>
        <dbReference type="ARBA" id="ARBA00023239"/>
    </source>
</evidence>
<evidence type="ECO:0000259" key="6">
    <source>
        <dbReference type="Pfam" id="PF00694"/>
    </source>
</evidence>
<dbReference type="AlphaFoldDB" id="A0A2U9PHJ1"/>
<dbReference type="RefSeq" id="WP_003891537.1">
    <property type="nucleotide sequence ID" value="NZ_CP027541.1"/>
</dbReference>
<reference evidence="7 8" key="1">
    <citation type="journal article" date="2013" name="Genome Announc.">
        <title>Draft genome sequence of MKD8, a conjugal recipient Mycobacterium smegmatis strain.</title>
        <authorList>
            <person name="Gray T.A."/>
            <person name="Palumbo M.J."/>
            <person name="Derbyshire K.M."/>
        </authorList>
    </citation>
    <scope>NUCLEOTIDE SEQUENCE [LARGE SCALE GENOMIC DNA]</scope>
    <source>
        <strain evidence="7 8">MKD8</strain>
    </source>
</reference>
<dbReference type="InterPro" id="IPR011827">
    <property type="entry name" value="LeuD_type2/HacB/DmdB"/>
</dbReference>
<dbReference type="Gene3D" id="3.20.19.10">
    <property type="entry name" value="Aconitase, domain 4"/>
    <property type="match status" value="1"/>
</dbReference>
<evidence type="ECO:0000256" key="2">
    <source>
        <dbReference type="ARBA" id="ARBA00017233"/>
    </source>
</evidence>
<reference evidence="8" key="2">
    <citation type="submission" date="2018-03" db="EMBL/GenBank/DDBJ databases">
        <authorList>
            <person name="Derbyshire K."/>
            <person name="Gray T.A."/>
            <person name="Champion M."/>
        </authorList>
    </citation>
    <scope>NUCLEOTIDE SEQUENCE [LARGE SCALE GENOMIC DNA]</scope>
    <source>
        <strain evidence="8">MKD8</strain>
    </source>
</reference>
<dbReference type="Pfam" id="PF00694">
    <property type="entry name" value="Aconitase_C"/>
    <property type="match status" value="1"/>
</dbReference>
<evidence type="ECO:0000313" key="7">
    <source>
        <dbReference type="EMBL" id="AWT51202.1"/>
    </source>
</evidence>
<dbReference type="Proteomes" id="UP000011200">
    <property type="component" value="Chromosome"/>
</dbReference>
<evidence type="ECO:0000256" key="4">
    <source>
        <dbReference type="ARBA" id="ARBA00031631"/>
    </source>
</evidence>
<accession>A0A2U9PHJ1</accession>
<evidence type="ECO:0000256" key="1">
    <source>
        <dbReference type="ARBA" id="ARBA00009869"/>
    </source>
</evidence>
<keyword evidence="3" id="KW-0456">Lyase</keyword>